<keyword evidence="3" id="KW-1185">Reference proteome</keyword>
<keyword evidence="1" id="KW-0812">Transmembrane</keyword>
<organism evidence="2 3">
    <name type="scientific">Saccharothrix violaceirubra</name>
    <dbReference type="NCBI Taxonomy" id="413306"/>
    <lineage>
        <taxon>Bacteria</taxon>
        <taxon>Bacillati</taxon>
        <taxon>Actinomycetota</taxon>
        <taxon>Actinomycetes</taxon>
        <taxon>Pseudonocardiales</taxon>
        <taxon>Pseudonocardiaceae</taxon>
        <taxon>Saccharothrix</taxon>
    </lineage>
</organism>
<accession>A0A7W7WWM7</accession>
<dbReference type="AlphaFoldDB" id="A0A7W7WWM7"/>
<evidence type="ECO:0000313" key="3">
    <source>
        <dbReference type="Proteomes" id="UP000542674"/>
    </source>
</evidence>
<evidence type="ECO:0000313" key="2">
    <source>
        <dbReference type="EMBL" id="MBB4966271.1"/>
    </source>
</evidence>
<sequence>MTEETVMRADLRGSASRDVGLLLRELAVGEFRNVVLVVETASLTTQRQDLEKIALKAGAAILVVVGPVAAEHGPVLDLPSVLSRVAAVLWVGADEGVRWTGGSQPAGPGRAGLDDLLRVLDQPKVFRKVREEVLGLPHQTASPGLEVEYLTVDPVAAGEVKAEVLRRLVAVGPATRSADHESTALKAFAEAVGAPPKSAGFVPGSPLAAVEGAAADRLAAASRALAPVAGVRGLLGRNRMLPKAALAAVADAVENQFAVAKGTIADIDTSLGRGVPPPTELVERGLPVPERVDHDALTGDLRAAVAAELRAKRTLRSLAAQAQKHGSHLGVSRGLVSDSAVTLPDPGPVVDRLRAPAACQWLPSPQSYVWLAALGTAAAAGWLPAIGRLLGPLVVLLWVVCVAWACHRLPAPATGARWAAASTGVVGAIGCACGLLSGPVPLPSAVAAAAGVVLVLAVPAIVAAAWHRSVTRWVRGLGLREVGELSGSQVRQYRTAISERWITVERRSGAANALFVLSEVLEVVAEAYKVVVDDHDRGPFRPVPQADTHALLTRVFEHDLVELVLTALEKRFAGIAAGVSYHDDRAVTERQVRDLLGDYQDHLKHRSVVDPPPGVPGGGPRDDLAAGLRRAVPADLWLWNATARDRLTQLCLAGDLRLLDLDGSAMVHVAPPESAGATGAAAVEDVVGALRLTPLRPGLVAWTVDTAKGGRR</sequence>
<dbReference type="Proteomes" id="UP000542674">
    <property type="component" value="Unassembled WGS sequence"/>
</dbReference>
<name>A0A7W7WWM7_9PSEU</name>
<keyword evidence="1" id="KW-0472">Membrane</keyword>
<evidence type="ECO:0000256" key="1">
    <source>
        <dbReference type="SAM" id="Phobius"/>
    </source>
</evidence>
<feature type="transmembrane region" description="Helical" evidence="1">
    <location>
        <begin position="389"/>
        <end position="406"/>
    </location>
</feature>
<comment type="caution">
    <text evidence="2">The sequence shown here is derived from an EMBL/GenBank/DDBJ whole genome shotgun (WGS) entry which is preliminary data.</text>
</comment>
<keyword evidence="1" id="KW-1133">Transmembrane helix</keyword>
<dbReference type="RefSeq" id="WP_184670165.1">
    <property type="nucleotide sequence ID" value="NZ_BAABAI010000026.1"/>
</dbReference>
<feature type="transmembrane region" description="Helical" evidence="1">
    <location>
        <begin position="444"/>
        <end position="466"/>
    </location>
</feature>
<dbReference type="EMBL" id="JACHJS010000001">
    <property type="protein sequence ID" value="MBB4966271.1"/>
    <property type="molecule type" value="Genomic_DNA"/>
</dbReference>
<reference evidence="2 3" key="1">
    <citation type="submission" date="2020-08" db="EMBL/GenBank/DDBJ databases">
        <title>Sequencing the genomes of 1000 actinobacteria strains.</title>
        <authorList>
            <person name="Klenk H.-P."/>
        </authorList>
    </citation>
    <scope>NUCLEOTIDE SEQUENCE [LARGE SCALE GENOMIC DNA]</scope>
    <source>
        <strain evidence="2 3">DSM 45084</strain>
    </source>
</reference>
<gene>
    <name evidence="2" type="ORF">F4559_003630</name>
</gene>
<proteinExistence type="predicted"/>
<feature type="transmembrane region" description="Helical" evidence="1">
    <location>
        <begin position="418"/>
        <end position="438"/>
    </location>
</feature>
<protein>
    <submittedName>
        <fullName evidence="2">Uncharacterized protein</fullName>
    </submittedName>
</protein>